<feature type="transmembrane region" description="Helical" evidence="18">
    <location>
        <begin position="123"/>
        <end position="143"/>
    </location>
</feature>
<evidence type="ECO:0000256" key="7">
    <source>
        <dbReference type="ARBA" id="ARBA00022927"/>
    </source>
</evidence>
<feature type="compositionally biased region" description="Low complexity" evidence="17">
    <location>
        <begin position="447"/>
        <end position="485"/>
    </location>
</feature>
<dbReference type="NCBIfam" id="TIGR03592">
    <property type="entry name" value="yidC_oxa1_cterm"/>
    <property type="match status" value="1"/>
</dbReference>
<feature type="domain" description="Membrane insertase YidC/Oxa/ALB C-terminal" evidence="19">
    <location>
        <begin position="60"/>
        <end position="279"/>
    </location>
</feature>
<keyword evidence="4" id="KW-0813">Transport</keyword>
<evidence type="ECO:0000256" key="10">
    <source>
        <dbReference type="ARBA" id="ARBA00023186"/>
    </source>
</evidence>
<dbReference type="InterPro" id="IPR001708">
    <property type="entry name" value="YidC/ALB3/OXA1/COX18"/>
</dbReference>
<sequence length="512" mass="53675">MTPHLLAAATGVHAAVHSALHAAAASCPYPTKVSGHSIFGPIARPLAAVLAWFYSLVPNYAFAIICVSVAWAIIIAPLTLKSTRSMLAMQHLQPQMKKLQAEHKNDRQALNQAMMDLYKQEGVSPLGGCLPMLLPFPVFIALFDVINGLSYTHVVNGVRCPDPRFLSPDTAMFHDIFAANGHLNAFGLDLAKNALSSHPSFLAALPYFVLLLVMIGTQYLQSAQMYARNPNMADNPQAKMMKYLPIVFGIIFIRFPAGVILYYAASSILRILQQTLMYRFDPAVLRLANRDVRAVEQEIDDIEAGRRKRVPTTGRGGATKAPSKEAPTKPAGGPGARFREALARQQEAIQERARSQQRPAGGKTTSGGGKATGSGGTRGAGQKPAQKTSPPKTAGQKAATPPAAKATEAKPTAQPSAPAPAGDATKQRGRAPAPPPSTKSTADTGKPGRAAPTGGAGQAPTPGNGNGAPAPAEPAPNGNGAPPAGSRTGSRTGATSNRPTNPAGSDRKRRGR</sequence>
<comment type="subunit">
    <text evidence="12">Interacts with the Sec translocase complex via SecD. Specifically interacts with transmembrane segments of nascent integral membrane proteins during membrane integration.</text>
</comment>
<reference evidence="20 21" key="1">
    <citation type="submission" date="2019-11" db="EMBL/GenBank/DDBJ databases">
        <title>Acidiferrimicrobium australis gen. nov., sp. nov., an acidophilic and obligately heterotrophic, member of the Actinobacteria that catalyses dissimilatory oxido- reduction of iron isolated from metal-rich acidic water in Chile.</title>
        <authorList>
            <person name="Gonzalez D."/>
            <person name="Huber K."/>
            <person name="Hedrich S."/>
            <person name="Rojas-Villalobos C."/>
            <person name="Quatrini R."/>
            <person name="Dinamarca M.A."/>
            <person name="Schwarz A."/>
            <person name="Canales C."/>
            <person name="Nancucheo I."/>
        </authorList>
    </citation>
    <scope>NUCLEOTIDE SEQUENCE [LARGE SCALE GENOMIC DNA]</scope>
    <source>
        <strain evidence="20 21">USS-CCA1</strain>
    </source>
</reference>
<gene>
    <name evidence="20" type="primary">yidC</name>
    <name evidence="20" type="ORF">GHK86_17815</name>
</gene>
<evidence type="ECO:0000256" key="8">
    <source>
        <dbReference type="ARBA" id="ARBA00022989"/>
    </source>
</evidence>
<comment type="function">
    <text evidence="11">Required for the insertion and/or proper folding and/or complex formation of integral membrane proteins into the membrane. Involved in integration of membrane proteins that insert both dependently and independently of the Sec translocase complex, as well as at least some lipoproteins. Aids folding of multispanning membrane proteins.</text>
</comment>
<dbReference type="InterPro" id="IPR028055">
    <property type="entry name" value="YidC/Oxa/ALB_C"/>
</dbReference>
<dbReference type="PANTHER" id="PTHR12428:SF65">
    <property type="entry name" value="CYTOCHROME C OXIDASE ASSEMBLY PROTEIN COX18, MITOCHONDRIAL"/>
    <property type="match status" value="1"/>
</dbReference>
<evidence type="ECO:0000256" key="2">
    <source>
        <dbReference type="ARBA" id="ARBA00010527"/>
    </source>
</evidence>
<evidence type="ECO:0000259" key="19">
    <source>
        <dbReference type="Pfam" id="PF02096"/>
    </source>
</evidence>
<evidence type="ECO:0000313" key="21">
    <source>
        <dbReference type="Proteomes" id="UP000437736"/>
    </source>
</evidence>
<feature type="compositionally biased region" description="Polar residues" evidence="17">
    <location>
        <begin position="487"/>
        <end position="503"/>
    </location>
</feature>
<dbReference type="PRINTS" id="PR01900">
    <property type="entry name" value="YIDCPROTEIN"/>
</dbReference>
<keyword evidence="9 18" id="KW-0472">Membrane</keyword>
<comment type="caution">
    <text evidence="20">The sequence shown here is derived from an EMBL/GenBank/DDBJ whole genome shotgun (WGS) entry which is preliminary data.</text>
</comment>
<feature type="compositionally biased region" description="Gly residues" evidence="17">
    <location>
        <begin position="364"/>
        <end position="379"/>
    </location>
</feature>
<evidence type="ECO:0000256" key="16">
    <source>
        <dbReference type="RuleBase" id="RU003945"/>
    </source>
</evidence>
<keyword evidence="6 16" id="KW-0812">Transmembrane</keyword>
<protein>
    <recommendedName>
        <fullName evidence="3">Membrane protein insertase YidC</fullName>
    </recommendedName>
    <alternativeName>
        <fullName evidence="15">Foldase YidC</fullName>
    </alternativeName>
    <alternativeName>
        <fullName evidence="14">Membrane integrase YidC</fullName>
    </alternativeName>
    <alternativeName>
        <fullName evidence="13">Membrane protein YidC</fullName>
    </alternativeName>
</protein>
<feature type="transmembrane region" description="Helical" evidence="18">
    <location>
        <begin position="201"/>
        <end position="222"/>
    </location>
</feature>
<keyword evidence="7" id="KW-0653">Protein transport</keyword>
<evidence type="ECO:0000256" key="18">
    <source>
        <dbReference type="SAM" id="Phobius"/>
    </source>
</evidence>
<evidence type="ECO:0000256" key="1">
    <source>
        <dbReference type="ARBA" id="ARBA00004651"/>
    </source>
</evidence>
<evidence type="ECO:0000313" key="20">
    <source>
        <dbReference type="EMBL" id="MST34571.1"/>
    </source>
</evidence>
<feature type="transmembrane region" description="Helical" evidence="18">
    <location>
        <begin position="60"/>
        <end position="80"/>
    </location>
</feature>
<feature type="compositionally biased region" description="Low complexity" evidence="17">
    <location>
        <begin position="390"/>
        <end position="415"/>
    </location>
</feature>
<proteinExistence type="inferred from homology"/>
<feature type="transmembrane region" description="Helical" evidence="18">
    <location>
        <begin position="243"/>
        <end position="265"/>
    </location>
</feature>
<name>A0ABW9QZ27_9ACTN</name>
<keyword evidence="10" id="KW-0143">Chaperone</keyword>
<dbReference type="CDD" id="cd20070">
    <property type="entry name" value="5TM_YidC_Alb3"/>
    <property type="match status" value="1"/>
</dbReference>
<dbReference type="Proteomes" id="UP000437736">
    <property type="component" value="Unassembled WGS sequence"/>
</dbReference>
<evidence type="ECO:0000256" key="17">
    <source>
        <dbReference type="SAM" id="MobiDB-lite"/>
    </source>
</evidence>
<evidence type="ECO:0000256" key="12">
    <source>
        <dbReference type="ARBA" id="ARBA00026028"/>
    </source>
</evidence>
<evidence type="ECO:0000256" key="3">
    <source>
        <dbReference type="ARBA" id="ARBA00015325"/>
    </source>
</evidence>
<keyword evidence="21" id="KW-1185">Reference proteome</keyword>
<feature type="region of interest" description="Disordered" evidence="17">
    <location>
        <begin position="304"/>
        <end position="512"/>
    </location>
</feature>
<organism evidence="20 21">
    <name type="scientific">Acidiferrimicrobium australe</name>
    <dbReference type="NCBI Taxonomy" id="2664430"/>
    <lineage>
        <taxon>Bacteria</taxon>
        <taxon>Bacillati</taxon>
        <taxon>Actinomycetota</taxon>
        <taxon>Acidimicrobiia</taxon>
        <taxon>Acidimicrobiales</taxon>
        <taxon>Acidimicrobiaceae</taxon>
        <taxon>Acidiferrimicrobium</taxon>
    </lineage>
</organism>
<evidence type="ECO:0000256" key="4">
    <source>
        <dbReference type="ARBA" id="ARBA00022448"/>
    </source>
</evidence>
<evidence type="ECO:0000256" key="15">
    <source>
        <dbReference type="ARBA" id="ARBA00033342"/>
    </source>
</evidence>
<dbReference type="Pfam" id="PF02096">
    <property type="entry name" value="60KD_IMP"/>
    <property type="match status" value="1"/>
</dbReference>
<dbReference type="PANTHER" id="PTHR12428">
    <property type="entry name" value="OXA1"/>
    <property type="match status" value="1"/>
</dbReference>
<comment type="similarity">
    <text evidence="2">Belongs to the OXA1/ALB3/YidC family. Type 1 subfamily.</text>
</comment>
<dbReference type="EMBL" id="WJHE01001074">
    <property type="protein sequence ID" value="MST34571.1"/>
    <property type="molecule type" value="Genomic_DNA"/>
</dbReference>
<evidence type="ECO:0000256" key="5">
    <source>
        <dbReference type="ARBA" id="ARBA00022475"/>
    </source>
</evidence>
<evidence type="ECO:0000256" key="13">
    <source>
        <dbReference type="ARBA" id="ARBA00031538"/>
    </source>
</evidence>
<evidence type="ECO:0000256" key="6">
    <source>
        <dbReference type="ARBA" id="ARBA00022692"/>
    </source>
</evidence>
<keyword evidence="5" id="KW-1003">Cell membrane</keyword>
<accession>A0ABW9QZ27</accession>
<evidence type="ECO:0000256" key="9">
    <source>
        <dbReference type="ARBA" id="ARBA00023136"/>
    </source>
</evidence>
<dbReference type="InterPro" id="IPR047196">
    <property type="entry name" value="YidC_ALB_C"/>
</dbReference>
<evidence type="ECO:0000256" key="14">
    <source>
        <dbReference type="ARBA" id="ARBA00033245"/>
    </source>
</evidence>
<evidence type="ECO:0000256" key="11">
    <source>
        <dbReference type="ARBA" id="ARBA00025034"/>
    </source>
</evidence>
<keyword evidence="8 18" id="KW-1133">Transmembrane helix</keyword>
<comment type="subcellular location">
    <subcellularLocation>
        <location evidence="1">Cell membrane</location>
        <topology evidence="1">Multi-pass membrane protein</topology>
    </subcellularLocation>
    <subcellularLocation>
        <location evidence="16">Membrane</location>
        <topology evidence="16">Multi-pass membrane protein</topology>
    </subcellularLocation>
</comment>